<dbReference type="Gene3D" id="3.30.1390.20">
    <property type="entry name" value="Ribosomal protein L30, ferredoxin-like fold domain"/>
    <property type="match status" value="1"/>
</dbReference>
<feature type="domain" description="Large ribosomal subunit protein uL30-like ferredoxin-like fold" evidence="6">
    <location>
        <begin position="12"/>
        <end position="62"/>
    </location>
</feature>
<dbReference type="Pfam" id="PF00327">
    <property type="entry name" value="Ribosomal_L30"/>
    <property type="match status" value="1"/>
</dbReference>
<dbReference type="GO" id="GO:0006412">
    <property type="term" value="P:translation"/>
    <property type="evidence" value="ECO:0007669"/>
    <property type="project" value="InterPro"/>
</dbReference>
<dbReference type="Proteomes" id="UP000612055">
    <property type="component" value="Unassembled WGS sequence"/>
</dbReference>
<name>A0A836BVU6_9CHLO</name>
<evidence type="ECO:0000256" key="3">
    <source>
        <dbReference type="ARBA" id="ARBA00023274"/>
    </source>
</evidence>
<dbReference type="GO" id="GO:0015934">
    <property type="term" value="C:large ribosomal subunit"/>
    <property type="evidence" value="ECO:0007669"/>
    <property type="project" value="InterPro"/>
</dbReference>
<evidence type="ECO:0000256" key="4">
    <source>
        <dbReference type="ARBA" id="ARBA00035281"/>
    </source>
</evidence>
<dbReference type="InterPro" id="IPR018038">
    <property type="entry name" value="Ribosomal_uL30_CS"/>
</dbReference>
<sequence>MSEGAAQVVRSLFVTLRRGYAGTPWFHRRILEALGLKHRHQCVEKPNNTSIRGMLLKVPHLVVIETDRMRYLRDLRDYHEQLPREPWVLHHDPIHAHADGAAASAAAVGIHAGAEPAPMLPPPAPPRLTPFAAQQLQEHQAAVGLEGYGAAPRRSLPPRRYFVERARQYRAKILTERGIFGADASKEHAEAIRPKAYRRRVGIRD</sequence>
<dbReference type="GO" id="GO:0003735">
    <property type="term" value="F:structural constituent of ribosome"/>
    <property type="evidence" value="ECO:0007669"/>
    <property type="project" value="InterPro"/>
</dbReference>
<dbReference type="InterPro" id="IPR036919">
    <property type="entry name" value="Ribo_uL30_ferredoxin-like_sf"/>
</dbReference>
<dbReference type="AlphaFoldDB" id="A0A836BVU6"/>
<evidence type="ECO:0000256" key="5">
    <source>
        <dbReference type="RuleBase" id="RU003734"/>
    </source>
</evidence>
<comment type="caution">
    <text evidence="7">The sequence shown here is derived from an EMBL/GenBank/DDBJ whole genome shotgun (WGS) entry which is preliminary data.</text>
</comment>
<dbReference type="NCBIfam" id="TIGR01308">
    <property type="entry name" value="rpmD_bact"/>
    <property type="match status" value="1"/>
</dbReference>
<comment type="similarity">
    <text evidence="1 5">Belongs to the universal ribosomal protein uL30 family.</text>
</comment>
<dbReference type="PROSITE" id="PS00634">
    <property type="entry name" value="RIBOSOMAL_L30"/>
    <property type="match status" value="1"/>
</dbReference>
<proteinExistence type="inferred from homology"/>
<evidence type="ECO:0000313" key="7">
    <source>
        <dbReference type="EMBL" id="KAG2490392.1"/>
    </source>
</evidence>
<dbReference type="SUPFAM" id="SSF55129">
    <property type="entry name" value="Ribosomal protein L30p/L7e"/>
    <property type="match status" value="1"/>
</dbReference>
<keyword evidence="3 5" id="KW-0687">Ribonucleoprotein</keyword>
<dbReference type="PANTHER" id="PTHR15892:SF2">
    <property type="entry name" value="LARGE RIBOSOMAL SUBUNIT PROTEIN UL30M"/>
    <property type="match status" value="1"/>
</dbReference>
<gene>
    <name evidence="7" type="ORF">HYH03_011192</name>
</gene>
<dbReference type="PANTHER" id="PTHR15892">
    <property type="entry name" value="MITOCHONDRIAL RIBOSOMAL PROTEIN L30"/>
    <property type="match status" value="1"/>
</dbReference>
<organism evidence="7 8">
    <name type="scientific">Edaphochlamys debaryana</name>
    <dbReference type="NCBI Taxonomy" id="47281"/>
    <lineage>
        <taxon>Eukaryota</taxon>
        <taxon>Viridiplantae</taxon>
        <taxon>Chlorophyta</taxon>
        <taxon>core chlorophytes</taxon>
        <taxon>Chlorophyceae</taxon>
        <taxon>CS clade</taxon>
        <taxon>Chlamydomonadales</taxon>
        <taxon>Chlamydomonadales incertae sedis</taxon>
        <taxon>Edaphochlamys</taxon>
    </lineage>
</organism>
<dbReference type="GO" id="GO:0005739">
    <property type="term" value="C:mitochondrion"/>
    <property type="evidence" value="ECO:0007669"/>
    <property type="project" value="TreeGrafter"/>
</dbReference>
<evidence type="ECO:0000313" key="8">
    <source>
        <dbReference type="Proteomes" id="UP000612055"/>
    </source>
</evidence>
<reference evidence="7" key="1">
    <citation type="journal article" date="2020" name="bioRxiv">
        <title>Comparative genomics of Chlamydomonas.</title>
        <authorList>
            <person name="Craig R.J."/>
            <person name="Hasan A.R."/>
            <person name="Ness R.W."/>
            <person name="Keightley P.D."/>
        </authorList>
    </citation>
    <scope>NUCLEOTIDE SEQUENCE</scope>
    <source>
        <strain evidence="7">CCAP 11/70</strain>
    </source>
</reference>
<keyword evidence="8" id="KW-1185">Reference proteome</keyword>
<dbReference type="CDD" id="cd01658">
    <property type="entry name" value="Ribosomal_L30"/>
    <property type="match status" value="1"/>
</dbReference>
<dbReference type="InterPro" id="IPR016082">
    <property type="entry name" value="Ribosomal_uL30_ferredoxin-like"/>
</dbReference>
<evidence type="ECO:0000256" key="1">
    <source>
        <dbReference type="ARBA" id="ARBA00007594"/>
    </source>
</evidence>
<keyword evidence="2 5" id="KW-0689">Ribosomal protein</keyword>
<dbReference type="InterPro" id="IPR005996">
    <property type="entry name" value="Ribosomal_uL30_bac-type"/>
</dbReference>
<evidence type="ECO:0000259" key="6">
    <source>
        <dbReference type="Pfam" id="PF00327"/>
    </source>
</evidence>
<dbReference type="EMBL" id="JAEHOE010000062">
    <property type="protein sequence ID" value="KAG2490392.1"/>
    <property type="molecule type" value="Genomic_DNA"/>
</dbReference>
<accession>A0A836BVU6</accession>
<protein>
    <recommendedName>
        <fullName evidence="4">Large ribosomal subunit protein uL30m</fullName>
    </recommendedName>
</protein>
<dbReference type="OrthoDB" id="509901at2759"/>
<evidence type="ECO:0000256" key="2">
    <source>
        <dbReference type="ARBA" id="ARBA00022980"/>
    </source>
</evidence>